<dbReference type="GO" id="GO:0140359">
    <property type="term" value="F:ABC-type transporter activity"/>
    <property type="evidence" value="ECO:0007669"/>
    <property type="project" value="InterPro"/>
</dbReference>
<keyword evidence="5 6" id="KW-0472">Membrane</keyword>
<accession>A0A8R1DU53</accession>
<evidence type="ECO:0000256" key="4">
    <source>
        <dbReference type="ARBA" id="ARBA00022989"/>
    </source>
</evidence>
<dbReference type="AlphaFoldDB" id="A0A8R1DU53"/>
<feature type="transmembrane region" description="Helical" evidence="6">
    <location>
        <begin position="234"/>
        <end position="252"/>
    </location>
</feature>
<keyword evidence="3 6" id="KW-0812">Transmembrane</keyword>
<dbReference type="SUPFAM" id="SSF52540">
    <property type="entry name" value="P-loop containing nucleoside triphosphate hydrolases"/>
    <property type="match status" value="1"/>
</dbReference>
<dbReference type="InterPro" id="IPR027417">
    <property type="entry name" value="P-loop_NTPase"/>
</dbReference>
<dbReference type="PANTHER" id="PTHR48041:SF89">
    <property type="entry name" value="FI03229P"/>
    <property type="match status" value="1"/>
</dbReference>
<dbReference type="Proteomes" id="UP000005237">
    <property type="component" value="Unassembled WGS sequence"/>
</dbReference>
<dbReference type="InterPro" id="IPR050352">
    <property type="entry name" value="ABCG_transporters"/>
</dbReference>
<feature type="transmembrane region" description="Helical" evidence="6">
    <location>
        <begin position="313"/>
        <end position="334"/>
    </location>
</feature>
<evidence type="ECO:0000313" key="8">
    <source>
        <dbReference type="EnsemblMetazoa" id="CJA11826a.1"/>
    </source>
</evidence>
<feature type="transmembrane region" description="Helical" evidence="6">
    <location>
        <begin position="273"/>
        <end position="301"/>
    </location>
</feature>
<proteinExistence type="predicted"/>
<evidence type="ECO:0000259" key="7">
    <source>
        <dbReference type="Pfam" id="PF19055"/>
    </source>
</evidence>
<evidence type="ECO:0000313" key="9">
    <source>
        <dbReference type="Proteomes" id="UP000005237"/>
    </source>
</evidence>
<dbReference type="Pfam" id="PF19055">
    <property type="entry name" value="ABC2_membrane_7"/>
    <property type="match status" value="1"/>
</dbReference>
<feature type="transmembrane region" description="Helical" evidence="6">
    <location>
        <begin position="346"/>
        <end position="368"/>
    </location>
</feature>
<protein>
    <submittedName>
        <fullName evidence="8">ABC2_membrane_7 domain-containing protein</fullName>
    </submittedName>
</protein>
<evidence type="ECO:0000256" key="1">
    <source>
        <dbReference type="ARBA" id="ARBA00004141"/>
    </source>
</evidence>
<evidence type="ECO:0000256" key="6">
    <source>
        <dbReference type="SAM" id="Phobius"/>
    </source>
</evidence>
<feature type="transmembrane region" description="Helical" evidence="6">
    <location>
        <begin position="201"/>
        <end position="219"/>
    </location>
</feature>
<keyword evidence="2" id="KW-0813">Transport</keyword>
<dbReference type="EnsemblMetazoa" id="CJA11826a.1">
    <property type="protein sequence ID" value="CJA11826a.1"/>
    <property type="gene ID" value="WBGene00131030"/>
</dbReference>
<dbReference type="GO" id="GO:0005886">
    <property type="term" value="C:plasma membrane"/>
    <property type="evidence" value="ECO:0007669"/>
    <property type="project" value="TreeGrafter"/>
</dbReference>
<evidence type="ECO:0000256" key="5">
    <source>
        <dbReference type="ARBA" id="ARBA00023136"/>
    </source>
</evidence>
<organism evidence="8 9">
    <name type="scientific">Caenorhabditis japonica</name>
    <dbReference type="NCBI Taxonomy" id="281687"/>
    <lineage>
        <taxon>Eukaryota</taxon>
        <taxon>Metazoa</taxon>
        <taxon>Ecdysozoa</taxon>
        <taxon>Nematoda</taxon>
        <taxon>Chromadorea</taxon>
        <taxon>Rhabditida</taxon>
        <taxon>Rhabditina</taxon>
        <taxon>Rhabditomorpha</taxon>
        <taxon>Rhabditoidea</taxon>
        <taxon>Rhabditidae</taxon>
        <taxon>Peloderinae</taxon>
        <taxon>Caenorhabditis</taxon>
    </lineage>
</organism>
<sequence>MSDLGLMPVCDIICSRLNRSQWQRVKVAAQLARDPSILISSNIFKEVDVHDQCFLIDYLREWAVKTSRVVIMAVSPTSFQVLRMFSKTLILASGRTVYYGPPGNMQQYFDSIGCPCPPYKNLCDYYVDLVTHDNLTSDASRESSVRIARLVNKWNQSAPPIRRIAGGKFILDLPKANVFIKPLLVLSFFWFEFSNYRASRIFLLFFIFCLSTFCSLFLSDLSLTLPEAFFNRNAFVEIFGFYFPLLIGLINLKKSRHQIQEMLKMTMYRCNCSTLVLTVVSTIGEIPNITVTSFMAAAPIAVFTDFHKRTPDYSTSLISLLISMLMSLFVNQLFANCFRCFSSEPLSIFFFMFLWLSVYVFTGFPVLVPSLLKYFSPLHLPTLTIFHFLYEEMD</sequence>
<name>A0A8R1DU53_CAEJA</name>
<keyword evidence="9" id="KW-1185">Reference proteome</keyword>
<dbReference type="PANTHER" id="PTHR48041">
    <property type="entry name" value="ABC TRANSPORTER G FAMILY MEMBER 28"/>
    <property type="match status" value="1"/>
</dbReference>
<keyword evidence="4 6" id="KW-1133">Transmembrane helix</keyword>
<evidence type="ECO:0000256" key="2">
    <source>
        <dbReference type="ARBA" id="ARBA00022448"/>
    </source>
</evidence>
<evidence type="ECO:0000256" key="3">
    <source>
        <dbReference type="ARBA" id="ARBA00022692"/>
    </source>
</evidence>
<comment type="subcellular location">
    <subcellularLocation>
        <location evidence="1">Membrane</location>
        <topology evidence="1">Multi-pass membrane protein</topology>
    </subcellularLocation>
</comment>
<dbReference type="Gene3D" id="3.40.50.300">
    <property type="entry name" value="P-loop containing nucleotide triphosphate hydrolases"/>
    <property type="match status" value="1"/>
</dbReference>
<reference evidence="8" key="2">
    <citation type="submission" date="2022-06" db="UniProtKB">
        <authorList>
            <consortium name="EnsemblMetazoa"/>
        </authorList>
    </citation>
    <scope>IDENTIFICATION</scope>
    <source>
        <strain evidence="8">DF5081</strain>
    </source>
</reference>
<dbReference type="InterPro" id="IPR043926">
    <property type="entry name" value="ABCG_dom"/>
</dbReference>
<feature type="domain" description="ABC transporter family G" evidence="7">
    <location>
        <begin position="78"/>
        <end position="131"/>
    </location>
</feature>
<reference evidence="9" key="1">
    <citation type="submission" date="2010-08" db="EMBL/GenBank/DDBJ databases">
        <authorList>
            <consortium name="Caenorhabditis japonica Sequencing Consortium"/>
            <person name="Wilson R.K."/>
        </authorList>
    </citation>
    <scope>NUCLEOTIDE SEQUENCE [LARGE SCALE GENOMIC DNA]</scope>
    <source>
        <strain evidence="9">DF5081</strain>
    </source>
</reference>